<proteinExistence type="predicted"/>
<accession>A0A930UBA2</accession>
<name>A0A930UBA2_9FLAO</name>
<sequence>MTNHLDDILNHFGISSRALKKLFEDKSVIKELPKNINIFVEQKKNEFEYFLISGVTHRYNISDKGEIVTTGFYMGKSVITPHFARTNMGKSIFSLQTLTDIVLAEIPVIELNNLRNSNREFQEFGQKTIEAELTKTFYNEVVFRSYSAKERLLELRKQHPNLENLIPHNIIASYLGITNVSFSRLRRELTKS</sequence>
<reference evidence="1" key="1">
    <citation type="submission" date="2020-11" db="EMBL/GenBank/DDBJ databases">
        <title>Genome of Flavobacterium soyangense.</title>
        <authorList>
            <person name="Liu Q."/>
            <person name="Xin Y.-H."/>
        </authorList>
    </citation>
    <scope>NUCLEOTIDE SEQUENCE</scope>
    <source>
        <strain evidence="1">CGMCC 1.13493</strain>
    </source>
</reference>
<dbReference type="InterPro" id="IPR018490">
    <property type="entry name" value="cNMP-bd_dom_sf"/>
</dbReference>
<dbReference type="AlphaFoldDB" id="A0A930UBA2"/>
<dbReference type="InterPro" id="IPR014710">
    <property type="entry name" value="RmlC-like_jellyroll"/>
</dbReference>
<organism evidence="1 2">
    <name type="scientific">Flavobacterium soyangense</name>
    <dbReference type="NCBI Taxonomy" id="2023265"/>
    <lineage>
        <taxon>Bacteria</taxon>
        <taxon>Pseudomonadati</taxon>
        <taxon>Bacteroidota</taxon>
        <taxon>Flavobacteriia</taxon>
        <taxon>Flavobacteriales</taxon>
        <taxon>Flavobacteriaceae</taxon>
        <taxon>Flavobacterium</taxon>
    </lineage>
</organism>
<gene>
    <name evidence="1" type="ORF">IR213_01045</name>
</gene>
<dbReference type="EMBL" id="JADHEC010000002">
    <property type="protein sequence ID" value="MBF2707185.1"/>
    <property type="molecule type" value="Genomic_DNA"/>
</dbReference>
<protein>
    <submittedName>
        <fullName evidence="1">Crp/Fnr family transcriptional regulator</fullName>
    </submittedName>
</protein>
<dbReference type="Gene3D" id="2.60.120.10">
    <property type="entry name" value="Jelly Rolls"/>
    <property type="match status" value="1"/>
</dbReference>
<dbReference type="SUPFAM" id="SSF51206">
    <property type="entry name" value="cAMP-binding domain-like"/>
    <property type="match status" value="1"/>
</dbReference>
<keyword evidence="2" id="KW-1185">Reference proteome</keyword>
<dbReference type="Proteomes" id="UP000646211">
    <property type="component" value="Unassembled WGS sequence"/>
</dbReference>
<evidence type="ECO:0000313" key="1">
    <source>
        <dbReference type="EMBL" id="MBF2707185.1"/>
    </source>
</evidence>
<comment type="caution">
    <text evidence="1">The sequence shown here is derived from an EMBL/GenBank/DDBJ whole genome shotgun (WGS) entry which is preliminary data.</text>
</comment>
<dbReference type="RefSeq" id="WP_194310459.1">
    <property type="nucleotide sequence ID" value="NZ_JADHEC010000002.1"/>
</dbReference>
<evidence type="ECO:0000313" key="2">
    <source>
        <dbReference type="Proteomes" id="UP000646211"/>
    </source>
</evidence>